<dbReference type="GO" id="GO:0016301">
    <property type="term" value="F:kinase activity"/>
    <property type="evidence" value="ECO:0007669"/>
    <property type="project" value="UniProtKB-KW"/>
</dbReference>
<dbReference type="EMBL" id="BKCP01010626">
    <property type="protein sequence ID" value="GER53502.1"/>
    <property type="molecule type" value="Genomic_DNA"/>
</dbReference>
<evidence type="ECO:0000313" key="1">
    <source>
        <dbReference type="EMBL" id="GER53502.1"/>
    </source>
</evidence>
<protein>
    <submittedName>
        <fullName evidence="1">SRSF protein kinase 3</fullName>
    </submittedName>
</protein>
<evidence type="ECO:0000313" key="2">
    <source>
        <dbReference type="Proteomes" id="UP000325081"/>
    </source>
</evidence>
<dbReference type="Proteomes" id="UP000325081">
    <property type="component" value="Unassembled WGS sequence"/>
</dbReference>
<reference evidence="2" key="1">
    <citation type="journal article" date="2019" name="Curr. Biol.">
        <title>Genome Sequence of Striga asiatica Provides Insight into the Evolution of Plant Parasitism.</title>
        <authorList>
            <person name="Yoshida S."/>
            <person name="Kim S."/>
            <person name="Wafula E.K."/>
            <person name="Tanskanen J."/>
            <person name="Kim Y.M."/>
            <person name="Honaas L."/>
            <person name="Yang Z."/>
            <person name="Spallek T."/>
            <person name="Conn C.E."/>
            <person name="Ichihashi Y."/>
            <person name="Cheong K."/>
            <person name="Cui S."/>
            <person name="Der J.P."/>
            <person name="Gundlach H."/>
            <person name="Jiao Y."/>
            <person name="Hori C."/>
            <person name="Ishida J.K."/>
            <person name="Kasahara H."/>
            <person name="Kiba T."/>
            <person name="Kim M.S."/>
            <person name="Koo N."/>
            <person name="Laohavisit A."/>
            <person name="Lee Y.H."/>
            <person name="Lumba S."/>
            <person name="McCourt P."/>
            <person name="Mortimer J.C."/>
            <person name="Mutuku J.M."/>
            <person name="Nomura T."/>
            <person name="Sasaki-Sekimoto Y."/>
            <person name="Seto Y."/>
            <person name="Wang Y."/>
            <person name="Wakatake T."/>
            <person name="Sakakibara H."/>
            <person name="Demura T."/>
            <person name="Yamaguchi S."/>
            <person name="Yoneyama K."/>
            <person name="Manabe R.I."/>
            <person name="Nelson D.C."/>
            <person name="Schulman A.H."/>
            <person name="Timko M.P."/>
            <person name="dePamphilis C.W."/>
            <person name="Choi D."/>
            <person name="Shirasu K."/>
        </authorList>
    </citation>
    <scope>NUCLEOTIDE SEQUENCE [LARGE SCALE GENOMIC DNA]</scope>
    <source>
        <strain evidence="2">cv. UVA1</strain>
    </source>
</reference>
<proteinExistence type="predicted"/>
<dbReference type="AlphaFoldDB" id="A0A5A7R7V3"/>
<name>A0A5A7R7V3_STRAF</name>
<comment type="caution">
    <text evidence="1">The sequence shown here is derived from an EMBL/GenBank/DDBJ whole genome shotgun (WGS) entry which is preliminary data.</text>
</comment>
<keyword evidence="1" id="KW-0808">Transferase</keyword>
<keyword evidence="2" id="KW-1185">Reference proteome</keyword>
<keyword evidence="1" id="KW-0418">Kinase</keyword>
<gene>
    <name evidence="1" type="ORF">STAS_31028</name>
</gene>
<organism evidence="1 2">
    <name type="scientific">Striga asiatica</name>
    <name type="common">Asiatic witchweed</name>
    <name type="synonym">Buchnera asiatica</name>
    <dbReference type="NCBI Taxonomy" id="4170"/>
    <lineage>
        <taxon>Eukaryota</taxon>
        <taxon>Viridiplantae</taxon>
        <taxon>Streptophyta</taxon>
        <taxon>Embryophyta</taxon>
        <taxon>Tracheophyta</taxon>
        <taxon>Spermatophyta</taxon>
        <taxon>Magnoliopsida</taxon>
        <taxon>eudicotyledons</taxon>
        <taxon>Gunneridae</taxon>
        <taxon>Pentapetalae</taxon>
        <taxon>asterids</taxon>
        <taxon>lamiids</taxon>
        <taxon>Lamiales</taxon>
        <taxon>Orobanchaceae</taxon>
        <taxon>Buchnereae</taxon>
        <taxon>Striga</taxon>
    </lineage>
</organism>
<sequence length="185" mass="20805">MGVLCWQIEHKGGGPHGPALDNEIASLKLPLKSEFKRIFSGNLRLDDEEDRSSFGPVVMTKGDVPGSELETDEVPASVAVKVSGLLEGVTRGPRAGFGEPLKSPRFLEDGFVWSEVVDSGSLRAELTRFRRRTFGWARFMTTMLHWSSSKQRFSSCLRIINIVKLKDHLRTRIRDVRFLLCTRTS</sequence>
<accession>A0A5A7R7V3</accession>